<evidence type="ECO:0000256" key="2">
    <source>
        <dbReference type="ARBA" id="ARBA00022692"/>
    </source>
</evidence>
<keyword evidence="3 5" id="KW-1133">Transmembrane helix</keyword>
<dbReference type="Proteomes" id="UP000245206">
    <property type="component" value="Unassembled WGS sequence"/>
</dbReference>
<dbReference type="PANTHER" id="PTHR37422:SF13">
    <property type="entry name" value="LIPOPOLYSACCHARIDE BIOSYNTHESIS PROTEIN PA4999-RELATED"/>
    <property type="match status" value="1"/>
</dbReference>
<keyword evidence="7" id="KW-0436">Ligase</keyword>
<dbReference type="AlphaFoldDB" id="A0A2P2DCW9"/>
<comment type="caution">
    <text evidence="7">The sequence shown here is derived from an EMBL/GenBank/DDBJ whole genome shotgun (WGS) entry which is preliminary data.</text>
</comment>
<evidence type="ECO:0000256" key="3">
    <source>
        <dbReference type="ARBA" id="ARBA00022989"/>
    </source>
</evidence>
<accession>A0A2P2DCW9</accession>
<evidence type="ECO:0000256" key="5">
    <source>
        <dbReference type="SAM" id="Phobius"/>
    </source>
</evidence>
<sequence>MIYRLYRSFLALSIISCALSVSLSQLFLLLSFVFFLFLDGKPKLSSQIVKILFIFYLWQIVTVLYHFAGEGFDVTSIKHAFRDEMKDIFLVTAFVSVQGIKKEDRTYLYKSFFIFSILIVISGFISIFSMTRLSRLISDLYKTSSSWPYQHHYGNIGKLNIYLPIGLMNTHLTFGGLLAFIFPGFVFRLYDSWYNKSSKTKITIDAVLLLLVSIVFLFNNARSSLFGTLVSVLFGIYILIFIDKDISKKVIKRTSFAIFAFLILLFIGYLSTNAVKRVVDPLFGGEKHTDSGRTFIWDSTFPLIEANPIFGIGSGNYQKEIEVSRKTKEKENRELAFFYEVTQRGHAHNDYFHLTAIFGFPQTVFYLFLFGSILYIHLNQNIPKQIRFMTYGLVGFFFSGLLQCYFQDDEVLIVFYFLLGYLNLYTEENLNILQSKENEESRTDT</sequence>
<dbReference type="InterPro" id="IPR051533">
    <property type="entry name" value="WaaL-like"/>
</dbReference>
<feature type="transmembrane region" description="Helical" evidence="5">
    <location>
        <begin position="107"/>
        <end position="128"/>
    </location>
</feature>
<dbReference type="Pfam" id="PF04932">
    <property type="entry name" value="Wzy_C"/>
    <property type="match status" value="1"/>
</dbReference>
<keyword evidence="4 5" id="KW-0472">Membrane</keyword>
<feature type="transmembrane region" description="Helical" evidence="5">
    <location>
        <begin position="254"/>
        <end position="272"/>
    </location>
</feature>
<proteinExistence type="predicted"/>
<dbReference type="InterPro" id="IPR007016">
    <property type="entry name" value="O-antigen_ligase-rel_domated"/>
</dbReference>
<keyword evidence="2 5" id="KW-0812">Transmembrane</keyword>
<gene>
    <name evidence="7" type="ORF">LPTSP2_17660</name>
</gene>
<comment type="subcellular location">
    <subcellularLocation>
        <location evidence="1">Membrane</location>
        <topology evidence="1">Multi-pass membrane protein</topology>
    </subcellularLocation>
</comment>
<evidence type="ECO:0000313" key="8">
    <source>
        <dbReference type="Proteomes" id="UP000245206"/>
    </source>
</evidence>
<feature type="transmembrane region" description="Helical" evidence="5">
    <location>
        <begin position="202"/>
        <end position="218"/>
    </location>
</feature>
<feature type="transmembrane region" description="Helical" evidence="5">
    <location>
        <begin position="351"/>
        <end position="376"/>
    </location>
</feature>
<reference evidence="8" key="1">
    <citation type="journal article" date="2019" name="Microbiol. Immunol.">
        <title>Molecular and phenotypic characterization of Leptospira johnsonii sp. nov., Leptospira ellinghausenii sp. nov. and Leptospira ryugenii sp. nov. isolated from soil and water in Japan.</title>
        <authorList>
            <person name="Masuzawa T."/>
            <person name="Saito M."/>
            <person name="Nakao R."/>
            <person name="Nikaido Y."/>
            <person name="Matsumoto M."/>
            <person name="Ogawa M."/>
            <person name="Yokoyama M."/>
            <person name="Hidaka Y."/>
            <person name="Tomita J."/>
            <person name="Sakakibara K."/>
            <person name="Suzuki K."/>
            <person name="Yasuda S."/>
            <person name="Sato H."/>
            <person name="Yamaguchi M."/>
            <person name="Yoshida S.I."/>
            <person name="Koizumi N."/>
            <person name="Kawamura Y."/>
        </authorList>
    </citation>
    <scope>NUCLEOTIDE SEQUENCE [LARGE SCALE GENOMIC DNA]</scope>
    <source>
        <strain evidence="8">E18</strain>
    </source>
</reference>
<evidence type="ECO:0000313" key="7">
    <source>
        <dbReference type="EMBL" id="GBF42479.1"/>
    </source>
</evidence>
<feature type="transmembrane region" description="Helical" evidence="5">
    <location>
        <begin position="411"/>
        <end position="426"/>
    </location>
</feature>
<dbReference type="GO" id="GO:0016020">
    <property type="term" value="C:membrane"/>
    <property type="evidence" value="ECO:0007669"/>
    <property type="project" value="UniProtKB-SubCell"/>
</dbReference>
<feature type="transmembrane region" description="Helical" evidence="5">
    <location>
        <begin position="388"/>
        <end position="405"/>
    </location>
</feature>
<evidence type="ECO:0000256" key="4">
    <source>
        <dbReference type="ARBA" id="ARBA00023136"/>
    </source>
</evidence>
<organism evidence="7 8">
    <name type="scientific">Leptospira ellinghausenii</name>
    <dbReference type="NCBI Taxonomy" id="1917822"/>
    <lineage>
        <taxon>Bacteria</taxon>
        <taxon>Pseudomonadati</taxon>
        <taxon>Spirochaetota</taxon>
        <taxon>Spirochaetia</taxon>
        <taxon>Leptospirales</taxon>
        <taxon>Leptospiraceae</taxon>
        <taxon>Leptospira</taxon>
    </lineage>
</organism>
<feature type="transmembrane region" description="Helical" evidence="5">
    <location>
        <begin position="224"/>
        <end position="242"/>
    </location>
</feature>
<evidence type="ECO:0000256" key="1">
    <source>
        <dbReference type="ARBA" id="ARBA00004141"/>
    </source>
</evidence>
<dbReference type="EMBL" id="BFAZ01000009">
    <property type="protein sequence ID" value="GBF42479.1"/>
    <property type="molecule type" value="Genomic_DNA"/>
</dbReference>
<dbReference type="GO" id="GO:0016874">
    <property type="term" value="F:ligase activity"/>
    <property type="evidence" value="ECO:0007669"/>
    <property type="project" value="UniProtKB-KW"/>
</dbReference>
<dbReference type="OrthoDB" id="345652at2"/>
<protein>
    <submittedName>
        <fullName evidence="7">O-antigen ligase</fullName>
    </submittedName>
</protein>
<keyword evidence="8" id="KW-1185">Reference proteome</keyword>
<feature type="transmembrane region" description="Helical" evidence="5">
    <location>
        <begin position="9"/>
        <end position="36"/>
    </location>
</feature>
<feature type="transmembrane region" description="Helical" evidence="5">
    <location>
        <begin position="48"/>
        <end position="68"/>
    </location>
</feature>
<dbReference type="RefSeq" id="WP_108959590.1">
    <property type="nucleotide sequence ID" value="NZ_BFAZ01000009.1"/>
</dbReference>
<name>A0A2P2DCW9_9LEPT</name>
<feature type="domain" description="O-antigen ligase-related" evidence="6">
    <location>
        <begin position="208"/>
        <end position="366"/>
    </location>
</feature>
<feature type="transmembrane region" description="Helical" evidence="5">
    <location>
        <begin position="172"/>
        <end position="190"/>
    </location>
</feature>
<dbReference type="PANTHER" id="PTHR37422">
    <property type="entry name" value="TEICHURONIC ACID BIOSYNTHESIS PROTEIN TUAE"/>
    <property type="match status" value="1"/>
</dbReference>
<evidence type="ECO:0000259" key="6">
    <source>
        <dbReference type="Pfam" id="PF04932"/>
    </source>
</evidence>